<proteinExistence type="predicted"/>
<keyword evidence="2" id="KW-1185">Reference proteome</keyword>
<dbReference type="EMBL" id="CAJVQA010039782">
    <property type="protein sequence ID" value="CAG8812366.1"/>
    <property type="molecule type" value="Genomic_DNA"/>
</dbReference>
<comment type="caution">
    <text evidence="1">The sequence shown here is derived from an EMBL/GenBank/DDBJ whole genome shotgun (WGS) entry which is preliminary data.</text>
</comment>
<accession>A0A9N9PEE5</accession>
<dbReference type="Proteomes" id="UP000789759">
    <property type="component" value="Unassembled WGS sequence"/>
</dbReference>
<protein>
    <submittedName>
        <fullName evidence="1">23474_t:CDS:1</fullName>
    </submittedName>
</protein>
<organism evidence="1 2">
    <name type="scientific">Cetraspora pellucida</name>
    <dbReference type="NCBI Taxonomy" id="1433469"/>
    <lineage>
        <taxon>Eukaryota</taxon>
        <taxon>Fungi</taxon>
        <taxon>Fungi incertae sedis</taxon>
        <taxon>Mucoromycota</taxon>
        <taxon>Glomeromycotina</taxon>
        <taxon>Glomeromycetes</taxon>
        <taxon>Diversisporales</taxon>
        <taxon>Gigasporaceae</taxon>
        <taxon>Cetraspora</taxon>
    </lineage>
</organism>
<evidence type="ECO:0000313" key="1">
    <source>
        <dbReference type="EMBL" id="CAG8812366.1"/>
    </source>
</evidence>
<feature type="non-terminal residue" evidence="1">
    <location>
        <position position="49"/>
    </location>
</feature>
<sequence length="49" mass="5792">MEDDVEKIINELPIKAKIPSEKQIKNILEDEMECIKFLQQEGILYKSQK</sequence>
<dbReference type="AlphaFoldDB" id="A0A9N9PEE5"/>
<gene>
    <name evidence="1" type="ORF">CPELLU_LOCUS18787</name>
</gene>
<evidence type="ECO:0000313" key="2">
    <source>
        <dbReference type="Proteomes" id="UP000789759"/>
    </source>
</evidence>
<name>A0A9N9PEE5_9GLOM</name>
<reference evidence="1" key="1">
    <citation type="submission" date="2021-06" db="EMBL/GenBank/DDBJ databases">
        <authorList>
            <person name="Kallberg Y."/>
            <person name="Tangrot J."/>
            <person name="Rosling A."/>
        </authorList>
    </citation>
    <scope>NUCLEOTIDE SEQUENCE</scope>
    <source>
        <strain evidence="1">FL966</strain>
    </source>
</reference>